<feature type="transmembrane region" description="Helical" evidence="1">
    <location>
        <begin position="316"/>
        <end position="335"/>
    </location>
</feature>
<keyword evidence="1" id="KW-1133">Transmembrane helix</keyword>
<name>A0ABD3S5A5_9LAMI</name>
<feature type="chain" id="PRO_5044848727" description="High-affinity nitrate transporter" evidence="2">
    <location>
        <begin position="25"/>
        <end position="342"/>
    </location>
</feature>
<evidence type="ECO:0008006" key="5">
    <source>
        <dbReference type="Google" id="ProtNLM"/>
    </source>
</evidence>
<dbReference type="PANTHER" id="PTHR34806">
    <property type="entry name" value="HIGH-AFFINITY NITRATE TRANSPORTER 3.2"/>
    <property type="match status" value="1"/>
</dbReference>
<comment type="caution">
    <text evidence="3">The sequence shown here is derived from an EMBL/GenBank/DDBJ whole genome shotgun (WGS) entry which is preliminary data.</text>
</comment>
<dbReference type="Pfam" id="PF16974">
    <property type="entry name" value="NAR2"/>
    <property type="match status" value="2"/>
</dbReference>
<dbReference type="AlphaFoldDB" id="A0ABD3S5A5"/>
<feature type="signal peptide" evidence="2">
    <location>
        <begin position="1"/>
        <end position="24"/>
    </location>
</feature>
<keyword evidence="4" id="KW-1185">Reference proteome</keyword>
<evidence type="ECO:0000256" key="1">
    <source>
        <dbReference type="SAM" id="Phobius"/>
    </source>
</evidence>
<dbReference type="PANTHER" id="PTHR34806:SF1">
    <property type="entry name" value="HIGH-AFFINITY NITRATE TRANSPORTER 3.1"/>
    <property type="match status" value="1"/>
</dbReference>
<protein>
    <recommendedName>
        <fullName evidence="5">High-affinity nitrate transporter</fullName>
    </recommendedName>
</protein>
<dbReference type="InterPro" id="IPR016605">
    <property type="entry name" value="Transptr_NO3_Nar2"/>
</dbReference>
<reference evidence="3 4" key="1">
    <citation type="submission" date="2024-12" db="EMBL/GenBank/DDBJ databases">
        <title>The unique morphological basis and parallel evolutionary history of personate flowers in Penstemon.</title>
        <authorList>
            <person name="Depatie T.H."/>
            <person name="Wessinger C.A."/>
        </authorList>
    </citation>
    <scope>NUCLEOTIDE SEQUENCE [LARGE SCALE GENOMIC DNA]</scope>
    <source>
        <strain evidence="3">WTNN_2</strain>
        <tissue evidence="3">Leaf</tissue>
    </source>
</reference>
<gene>
    <name evidence="3" type="ORF">ACJIZ3_005534</name>
</gene>
<keyword evidence="1" id="KW-0812">Transmembrane</keyword>
<dbReference type="EMBL" id="JBJXBP010000007">
    <property type="protein sequence ID" value="KAL3819629.1"/>
    <property type="molecule type" value="Genomic_DNA"/>
</dbReference>
<dbReference type="Proteomes" id="UP001634393">
    <property type="component" value="Unassembled WGS sequence"/>
</dbReference>
<evidence type="ECO:0000256" key="2">
    <source>
        <dbReference type="SAM" id="SignalP"/>
    </source>
</evidence>
<accession>A0ABD3S5A5</accession>
<keyword evidence="2" id="KW-0732">Signal</keyword>
<evidence type="ECO:0000313" key="3">
    <source>
        <dbReference type="EMBL" id="KAL3819629.1"/>
    </source>
</evidence>
<evidence type="ECO:0000313" key="4">
    <source>
        <dbReference type="Proteomes" id="UP001634393"/>
    </source>
</evidence>
<keyword evidence="1" id="KW-0472">Membrane</keyword>
<organism evidence="3 4">
    <name type="scientific">Penstemon smallii</name>
    <dbReference type="NCBI Taxonomy" id="265156"/>
    <lineage>
        <taxon>Eukaryota</taxon>
        <taxon>Viridiplantae</taxon>
        <taxon>Streptophyta</taxon>
        <taxon>Embryophyta</taxon>
        <taxon>Tracheophyta</taxon>
        <taxon>Spermatophyta</taxon>
        <taxon>Magnoliopsida</taxon>
        <taxon>eudicotyledons</taxon>
        <taxon>Gunneridae</taxon>
        <taxon>Pentapetalae</taxon>
        <taxon>asterids</taxon>
        <taxon>lamiids</taxon>
        <taxon>Lamiales</taxon>
        <taxon>Plantaginaceae</taxon>
        <taxon>Cheloneae</taxon>
        <taxon>Penstemon</taxon>
    </lineage>
</organism>
<proteinExistence type="predicted"/>
<sequence>MAIHQSYVAISLILLSGLVATCYGVPFTSLNKTIGITATPSIPSVLKGGESTLTISWSLNATSSVGIDTSDYRTVEIKLCYAPISQKDRGWRRTEEELQKDKTCQHKIVERPYNPSNNMYTATIKKDVPSATYFVRLYVHNSHKEVVAFGDTTDAMKTTNLFEVVAVTGRIQEFTSQIKYTRNNHNSFNKSLQAESILKGGESTLTISWSLNATSSVGIDTSDYRTVEIKLCYAPISQKDRGWRRTEEELQKDKTCQHKIVERPYNPSNNMYTATIKKDVPFATYVVAFGDTTDAMKTTNLFEVVAVTGRSIGLDIASICFSAFSIISVLGFFILEKRRAKT</sequence>